<feature type="binding site" evidence="10">
    <location>
        <position position="275"/>
    </location>
    <ligand>
        <name>UDP-N-acetyl-alpha-D-glucosamine</name>
        <dbReference type="ChEBI" id="CHEBI:57705"/>
    </ligand>
</feature>
<dbReference type="GO" id="GO:0051301">
    <property type="term" value="P:cell division"/>
    <property type="evidence" value="ECO:0007669"/>
    <property type="project" value="UniProtKB-KW"/>
</dbReference>
<keyword evidence="1 10" id="KW-1003">Cell membrane</keyword>
<proteinExistence type="inferred from homology"/>
<dbReference type="GO" id="GO:0050511">
    <property type="term" value="F:undecaprenyldiphospho-muramoylpentapeptide beta-N-acetylglucosaminyltransferase activity"/>
    <property type="evidence" value="ECO:0007669"/>
    <property type="project" value="UniProtKB-UniRule"/>
</dbReference>
<comment type="similarity">
    <text evidence="10">Belongs to the glycosyltransferase 28 family. MurG subfamily.</text>
</comment>
<organism evidence="14 15">
    <name type="scientific">Campylobacter jejuni</name>
    <dbReference type="NCBI Taxonomy" id="197"/>
    <lineage>
        <taxon>Bacteria</taxon>
        <taxon>Pseudomonadati</taxon>
        <taxon>Campylobacterota</taxon>
        <taxon>Epsilonproteobacteria</taxon>
        <taxon>Campylobacterales</taxon>
        <taxon>Campylobacteraceae</taxon>
        <taxon>Campylobacter</taxon>
    </lineage>
</organism>
<evidence type="ECO:0000256" key="6">
    <source>
        <dbReference type="ARBA" id="ARBA00022984"/>
    </source>
</evidence>
<dbReference type="EMBL" id="PRCK01000001">
    <property type="protein sequence ID" value="RTJ96750.1"/>
    <property type="molecule type" value="Genomic_DNA"/>
</dbReference>
<evidence type="ECO:0000313" key="13">
    <source>
        <dbReference type="EMBL" id="OEV48819.1"/>
    </source>
</evidence>
<dbReference type="GO" id="GO:0071555">
    <property type="term" value="P:cell wall organization"/>
    <property type="evidence" value="ECO:0007669"/>
    <property type="project" value="UniProtKB-KW"/>
</dbReference>
<evidence type="ECO:0000256" key="9">
    <source>
        <dbReference type="ARBA" id="ARBA00023316"/>
    </source>
</evidence>
<dbReference type="RefSeq" id="WP_002870575.1">
    <property type="nucleotide sequence ID" value="NZ_CAKJUK010000002.1"/>
</dbReference>
<dbReference type="UniPathway" id="UPA00219"/>
<dbReference type="EC" id="2.4.1.227" evidence="10"/>
<comment type="subcellular location">
    <subcellularLocation>
        <location evidence="10">Cell membrane</location>
        <topology evidence="10">Peripheral membrane protein</topology>
        <orientation evidence="10">Cytoplasmic side</orientation>
    </subcellularLocation>
</comment>
<dbReference type="GO" id="GO:0005975">
    <property type="term" value="P:carbohydrate metabolic process"/>
    <property type="evidence" value="ECO:0007669"/>
    <property type="project" value="InterPro"/>
</dbReference>
<dbReference type="GO" id="GO:0009252">
    <property type="term" value="P:peptidoglycan biosynthetic process"/>
    <property type="evidence" value="ECO:0007669"/>
    <property type="project" value="UniProtKB-UniRule"/>
</dbReference>
<keyword evidence="4 10" id="KW-0808">Transferase</keyword>
<dbReference type="HAMAP" id="MF_00033">
    <property type="entry name" value="MurG"/>
    <property type="match status" value="1"/>
</dbReference>
<evidence type="ECO:0000313" key="15">
    <source>
        <dbReference type="Proteomes" id="UP000287237"/>
    </source>
</evidence>
<dbReference type="PANTHER" id="PTHR21015">
    <property type="entry name" value="UDP-N-ACETYLGLUCOSAMINE--N-ACETYLMURAMYL-(PENTAPEPTIDE) PYROPHOSPHORYL-UNDECAPRENOL N-ACETYLGLUCOSAMINE TRANSFERASE 1"/>
    <property type="match status" value="1"/>
</dbReference>
<dbReference type="EMBL" id="MJVJ01000053">
    <property type="protein sequence ID" value="OEV48819.1"/>
    <property type="molecule type" value="Genomic_DNA"/>
</dbReference>
<gene>
    <name evidence="10 14" type="primary">murG</name>
    <name evidence="13" type="ORF">AJY60_02770</name>
    <name evidence="14" type="ORF">C3H42_00750</name>
</gene>
<evidence type="ECO:0000256" key="4">
    <source>
        <dbReference type="ARBA" id="ARBA00022679"/>
    </source>
</evidence>
<dbReference type="Proteomes" id="UP000865560">
    <property type="component" value="Unassembled WGS sequence"/>
</dbReference>
<comment type="caution">
    <text evidence="10">Lacks conserved residue(s) required for the propagation of feature annotation.</text>
</comment>
<dbReference type="GO" id="GO:0005886">
    <property type="term" value="C:plasma membrane"/>
    <property type="evidence" value="ECO:0007669"/>
    <property type="project" value="UniProtKB-SubCell"/>
</dbReference>
<dbReference type="CDD" id="cd03785">
    <property type="entry name" value="GT28_MurG"/>
    <property type="match status" value="1"/>
</dbReference>
<feature type="binding site" evidence="10">
    <location>
        <position position="177"/>
    </location>
    <ligand>
        <name>UDP-N-acetyl-alpha-D-glucosamine</name>
        <dbReference type="ChEBI" id="CHEBI:57705"/>
    </ligand>
</feature>
<dbReference type="InterPro" id="IPR004276">
    <property type="entry name" value="GlycoTrans_28_N"/>
</dbReference>
<evidence type="ECO:0000313" key="14">
    <source>
        <dbReference type="EMBL" id="RTJ96750.1"/>
    </source>
</evidence>
<feature type="domain" description="Glycosyltransferase family 28 N-terminal" evidence="11">
    <location>
        <begin position="3"/>
        <end position="142"/>
    </location>
</feature>
<evidence type="ECO:0000256" key="7">
    <source>
        <dbReference type="ARBA" id="ARBA00023136"/>
    </source>
</evidence>
<keyword evidence="6 10" id="KW-0573">Peptidoglycan synthesis</keyword>
<evidence type="ECO:0000256" key="1">
    <source>
        <dbReference type="ARBA" id="ARBA00022475"/>
    </source>
</evidence>
<dbReference type="NCBIfam" id="TIGR01133">
    <property type="entry name" value="murG"/>
    <property type="match status" value="1"/>
</dbReference>
<evidence type="ECO:0000313" key="16">
    <source>
        <dbReference type="Proteomes" id="UP000865560"/>
    </source>
</evidence>
<dbReference type="GO" id="GO:0008360">
    <property type="term" value="P:regulation of cell shape"/>
    <property type="evidence" value="ECO:0007669"/>
    <property type="project" value="UniProtKB-KW"/>
</dbReference>
<dbReference type="InterPro" id="IPR006009">
    <property type="entry name" value="GlcNAc_MurG"/>
</dbReference>
<dbReference type="AlphaFoldDB" id="A0A1E7NWG2"/>
<evidence type="ECO:0000256" key="3">
    <source>
        <dbReference type="ARBA" id="ARBA00022676"/>
    </source>
</evidence>
<sequence>MTIALTGGGTGGHLAIVRCLLESAIKKNIECVYIGSQNGQDKAWFENEVRFKEKFFLSSKGVVNQNKFGKISSLLHTLKLSKDCREIFKKYHIQAVFSVGGYSAAPASFAALFSHLPLFIHEQNSKSGSLNMLLKPFATKFFSAFEKEFSPYPVANKFFDNARTRTELKNIIFLGGSQGASFINELALNLAPKLQEQNIKIIHQCGKNDFEKCKKHYQSLNIQADVFDFSSNLEEKMKNADLAISRAGASTLFELCANTLPAIFIPYPHAAKNHQYFNAKFLQDQALCQIFTQDSINLDDFFKAMLKLNLEDISTRLQNIAQKNGGDILLEKALSDNLAFIR</sequence>
<evidence type="ECO:0000256" key="2">
    <source>
        <dbReference type="ARBA" id="ARBA00022618"/>
    </source>
</evidence>
<name>A0A1E7NWG2_CAMJU</name>
<comment type="catalytic activity">
    <reaction evidence="10">
        <text>di-trans,octa-cis-undecaprenyl diphospho-N-acetyl-alpha-D-muramoyl-L-alanyl-D-glutamyl-meso-2,6-diaminopimeloyl-D-alanyl-D-alanine + UDP-N-acetyl-alpha-D-glucosamine = di-trans,octa-cis-undecaprenyl diphospho-[N-acetyl-alpha-D-glucosaminyl-(1-&gt;4)]-N-acetyl-alpha-D-muramoyl-L-alanyl-D-glutamyl-meso-2,6-diaminopimeloyl-D-alanyl-D-alanine + UDP + H(+)</text>
        <dbReference type="Rhea" id="RHEA:31227"/>
        <dbReference type="ChEBI" id="CHEBI:15378"/>
        <dbReference type="ChEBI" id="CHEBI:57705"/>
        <dbReference type="ChEBI" id="CHEBI:58223"/>
        <dbReference type="ChEBI" id="CHEBI:61387"/>
        <dbReference type="ChEBI" id="CHEBI:61388"/>
        <dbReference type="EC" id="2.4.1.227"/>
    </reaction>
</comment>
<comment type="pathway">
    <text evidence="10">Cell wall biogenesis; peptidoglycan biosynthesis.</text>
</comment>
<feature type="binding site" evidence="10">
    <location>
        <begin position="10"/>
        <end position="12"/>
    </location>
    <ligand>
        <name>UDP-N-acetyl-alpha-D-glucosamine</name>
        <dbReference type="ChEBI" id="CHEBI:57705"/>
    </ligand>
</feature>
<feature type="domain" description="Glycosyl transferase family 28 C-terminal" evidence="12">
    <location>
        <begin position="171"/>
        <end position="313"/>
    </location>
</feature>
<comment type="caution">
    <text evidence="14">The sequence shown here is derived from an EMBL/GenBank/DDBJ whole genome shotgun (WGS) entry which is preliminary data.</text>
</comment>
<evidence type="ECO:0000259" key="11">
    <source>
        <dbReference type="Pfam" id="PF03033"/>
    </source>
</evidence>
<evidence type="ECO:0000259" key="12">
    <source>
        <dbReference type="Pfam" id="PF04101"/>
    </source>
</evidence>
<feature type="binding site" evidence="10">
    <location>
        <position position="124"/>
    </location>
    <ligand>
        <name>UDP-N-acetyl-alpha-D-glucosamine</name>
        <dbReference type="ChEBI" id="CHEBI:57705"/>
    </ligand>
</feature>
<dbReference type="Pfam" id="PF03033">
    <property type="entry name" value="Glyco_transf_28"/>
    <property type="match status" value="1"/>
</dbReference>
<keyword evidence="7 10" id="KW-0472">Membrane</keyword>
<evidence type="ECO:0000256" key="5">
    <source>
        <dbReference type="ARBA" id="ARBA00022960"/>
    </source>
</evidence>
<keyword evidence="5 10" id="KW-0133">Cell shape</keyword>
<comment type="function">
    <text evidence="10">Cell wall formation. Catalyzes the transfer of a GlcNAc subunit on undecaprenyl-pyrophosphoryl-MurNAc-pentapeptide (lipid intermediate I) to form undecaprenyl-pyrophosphoryl-MurNAc-(pentapeptide)GlcNAc (lipid intermediate II).</text>
</comment>
<keyword evidence="8 10" id="KW-0131">Cell cycle</keyword>
<dbReference type="InterPro" id="IPR007235">
    <property type="entry name" value="Glyco_trans_28_C"/>
</dbReference>
<dbReference type="Gene3D" id="3.40.50.2000">
    <property type="entry name" value="Glycogen Phosphorylase B"/>
    <property type="match status" value="2"/>
</dbReference>
<keyword evidence="2 10" id="KW-0132">Cell division</keyword>
<reference evidence="14 15" key="2">
    <citation type="journal article" date="2019" name="Appl. Environ. Microbiol.">
        <title>Population genetics and characterization of Campylobacter jejuni isolates in western jackdaws and game birds in Finland.</title>
        <authorList>
            <person name="Kovanen S."/>
            <person name="Rossi M."/>
            <person name="Pohja-Mykra M."/>
            <person name="Nieminen T."/>
            <person name="Raunio-Saarnisto M."/>
            <person name="Sauvala M."/>
            <person name="Fredriksson-Ahomaa M."/>
            <person name="Hanninen M.L."/>
            <person name="Kivisto R."/>
        </authorList>
    </citation>
    <scope>NUCLEOTIDE SEQUENCE [LARGE SCALE GENOMIC DNA]</scope>
    <source>
        <strain evidence="14 15">CB296</strain>
    </source>
</reference>
<reference evidence="13 16" key="1">
    <citation type="submission" date="2016-09" db="EMBL/GenBank/DDBJ databases">
        <title>Campylobacter from American crows.</title>
        <authorList>
            <person name="Weis A.M."/>
            <person name="Weimer B.C."/>
            <person name="Townsend A.K."/>
            <person name="Taff C."/>
        </authorList>
    </citation>
    <scope>NUCLEOTIDE SEQUENCE [LARGE SCALE GENOMIC DNA]</scope>
    <source>
        <strain evidence="13 16">BCW_3791</strain>
    </source>
</reference>
<keyword evidence="3 10" id="KW-0328">Glycosyltransferase</keyword>
<evidence type="ECO:0000256" key="10">
    <source>
        <dbReference type="HAMAP-Rule" id="MF_00033"/>
    </source>
</evidence>
<keyword evidence="9 10" id="KW-0961">Cell wall biogenesis/degradation</keyword>
<protein>
    <recommendedName>
        <fullName evidence="10">UDP-N-acetylglucosamine--N-acetylmuramyl-(pentapeptide) pyrophosphoryl-undecaprenol N-acetylglucosamine transferase</fullName>
        <ecNumber evidence="10">2.4.1.227</ecNumber>
    </recommendedName>
    <alternativeName>
        <fullName evidence="10">Undecaprenyl-PP-MurNAc-pentapeptide-UDPGlcNAc GlcNAc transferase</fullName>
    </alternativeName>
</protein>
<accession>A0A1E7NWG2</accession>
<dbReference type="SUPFAM" id="SSF53756">
    <property type="entry name" value="UDP-Glycosyltransferase/glycogen phosphorylase"/>
    <property type="match status" value="1"/>
</dbReference>
<evidence type="ECO:0000256" key="8">
    <source>
        <dbReference type="ARBA" id="ARBA00023306"/>
    </source>
</evidence>
<dbReference type="PANTHER" id="PTHR21015:SF22">
    <property type="entry name" value="GLYCOSYLTRANSFERASE"/>
    <property type="match status" value="1"/>
</dbReference>
<dbReference type="Proteomes" id="UP000287237">
    <property type="component" value="Unassembled WGS sequence"/>
</dbReference>
<dbReference type="Pfam" id="PF04101">
    <property type="entry name" value="Glyco_tran_28_C"/>
    <property type="match status" value="1"/>
</dbReference>